<gene>
    <name evidence="3" type="ORF">Val02_82920</name>
</gene>
<proteinExistence type="predicted"/>
<name>A0A8J3YTT4_9ACTN</name>
<dbReference type="PANTHER" id="PTHR35936">
    <property type="entry name" value="MEMBRANE-BOUND LYTIC MUREIN TRANSGLYCOSYLASE F"/>
    <property type="match status" value="1"/>
</dbReference>
<accession>A0A8J3YTT4</accession>
<dbReference type="InterPro" id="IPR001638">
    <property type="entry name" value="Solute-binding_3/MltF_N"/>
</dbReference>
<protein>
    <submittedName>
        <fullName evidence="3">ABC transporter substrate-binding protein</fullName>
    </submittedName>
</protein>
<evidence type="ECO:0000313" key="4">
    <source>
        <dbReference type="Proteomes" id="UP000619260"/>
    </source>
</evidence>
<keyword evidence="4" id="KW-1185">Reference proteome</keyword>
<comment type="caution">
    <text evidence="3">The sequence shown here is derived from an EMBL/GenBank/DDBJ whole genome shotgun (WGS) entry which is preliminary data.</text>
</comment>
<evidence type="ECO:0000259" key="2">
    <source>
        <dbReference type="SMART" id="SM00062"/>
    </source>
</evidence>
<dbReference type="AlphaFoldDB" id="A0A8J3YTT4"/>
<feature type="domain" description="Solute-binding protein family 3/N-terminal" evidence="2">
    <location>
        <begin position="52"/>
        <end position="277"/>
    </location>
</feature>
<dbReference type="EMBL" id="BOPF01000047">
    <property type="protein sequence ID" value="GIJ51406.1"/>
    <property type="molecule type" value="Genomic_DNA"/>
</dbReference>
<dbReference type="SMART" id="SM00062">
    <property type="entry name" value="PBPb"/>
    <property type="match status" value="1"/>
</dbReference>
<dbReference type="Pfam" id="PF00497">
    <property type="entry name" value="SBP_bac_3"/>
    <property type="match status" value="1"/>
</dbReference>
<sequence>MHIRPTRIRHFGGVFAAVAMLAVAVLTHSCTPFLPEPILAARVPAAIRADGFFTIAIDATYPPATSMHGNNGASGFDIDLLTAVATKLDLEARWKPTQFDRIIPAVQSGQAQLGAAAIPITDARLQDVVMVAYLNSGTQWLNRTTARPIDPQNACGKRIAALSGTAHIDELTDRSRACVAANRPEITISAYDDPQRMSAAVARGADDALVGDAILCAGLAAGDIPLKVAVTTYDPHSLGWVSRSTDRQFADLLASALEAVVKDGSYDRILRRWRLQDQAAAIRVRP</sequence>
<reference evidence="3" key="1">
    <citation type="submission" date="2021-01" db="EMBL/GenBank/DDBJ databases">
        <title>Whole genome shotgun sequence of Virgisporangium aliadipatigenens NBRC 105644.</title>
        <authorList>
            <person name="Komaki H."/>
            <person name="Tamura T."/>
        </authorList>
    </citation>
    <scope>NUCLEOTIDE SEQUENCE</scope>
    <source>
        <strain evidence="3">NBRC 105644</strain>
    </source>
</reference>
<evidence type="ECO:0000256" key="1">
    <source>
        <dbReference type="ARBA" id="ARBA00022729"/>
    </source>
</evidence>
<keyword evidence="1" id="KW-0732">Signal</keyword>
<evidence type="ECO:0000313" key="3">
    <source>
        <dbReference type="EMBL" id="GIJ51406.1"/>
    </source>
</evidence>
<dbReference type="Proteomes" id="UP000619260">
    <property type="component" value="Unassembled WGS sequence"/>
</dbReference>
<dbReference type="PANTHER" id="PTHR35936:SF17">
    <property type="entry name" value="ARGININE-BINDING EXTRACELLULAR PROTEIN ARTP"/>
    <property type="match status" value="1"/>
</dbReference>
<dbReference type="Gene3D" id="3.40.190.10">
    <property type="entry name" value="Periplasmic binding protein-like II"/>
    <property type="match status" value="2"/>
</dbReference>
<organism evidence="3 4">
    <name type="scientific">Virgisporangium aliadipatigenens</name>
    <dbReference type="NCBI Taxonomy" id="741659"/>
    <lineage>
        <taxon>Bacteria</taxon>
        <taxon>Bacillati</taxon>
        <taxon>Actinomycetota</taxon>
        <taxon>Actinomycetes</taxon>
        <taxon>Micromonosporales</taxon>
        <taxon>Micromonosporaceae</taxon>
        <taxon>Virgisporangium</taxon>
    </lineage>
</organism>
<dbReference type="SUPFAM" id="SSF53850">
    <property type="entry name" value="Periplasmic binding protein-like II"/>
    <property type="match status" value="1"/>
</dbReference>